<keyword evidence="11" id="KW-1185">Reference proteome</keyword>
<feature type="compositionally biased region" description="Polar residues" evidence="8">
    <location>
        <begin position="396"/>
        <end position="417"/>
    </location>
</feature>
<feature type="compositionally biased region" description="Basic and acidic residues" evidence="8">
    <location>
        <begin position="835"/>
        <end position="851"/>
    </location>
</feature>
<protein>
    <submittedName>
        <fullName evidence="10">Inner centromere protein-related protein pic1</fullName>
    </submittedName>
</protein>
<comment type="caution">
    <text evidence="10">The sequence shown here is derived from an EMBL/GenBank/DDBJ whole genome shotgun (WGS) entry which is preliminary data.</text>
</comment>
<evidence type="ECO:0000313" key="10">
    <source>
        <dbReference type="EMBL" id="KAJ9155031.1"/>
    </source>
</evidence>
<dbReference type="GO" id="GO:0005819">
    <property type="term" value="C:spindle"/>
    <property type="evidence" value="ECO:0007669"/>
    <property type="project" value="UniProtKB-SubCell"/>
</dbReference>
<dbReference type="GO" id="GO:0007059">
    <property type="term" value="P:chromosome segregation"/>
    <property type="evidence" value="ECO:0007669"/>
    <property type="project" value="UniProtKB-KW"/>
</dbReference>
<feature type="compositionally biased region" description="Polar residues" evidence="8">
    <location>
        <begin position="1064"/>
        <end position="1080"/>
    </location>
</feature>
<sequence length="1351" mass="146886">MAMRPGPRPPAGSAAWIAEERSTALQVVASEVDEFSFSARNEVEWLNEHMAEIFSENQINVREIFKTPGKLRGKTPRTVRKAPLEARAPLSDIFSATPKGAPSPFARSPQKPAHTPRLKIAEDKSASSAKPRTSPAKVPHAERIPLNDSGYHGSQDVMDFDKTVEDGGATQLAKPELLSHHEEPAGTVPAQREAEPTSPTQQSEEGSFQSAKEEQTKTAKIISPPSPAEQSQVAEDPAPSPSPIRHTQPPSVRKSPAKLSPQKSSPVKQAPYPQQPTEAPDSTMDIDNAVDLQPDESRSTSDGSSPIRPIVRKSSLNFASLPARQPLTSNKSLGARLSRTSHLEQTRMSYYNRATGGKSLGNTHHEDSEEENDEMDLDDEAPAQTGGRMEKAISAHNKTYTQRLQDQISMLGKSNANGPRPSKSIPHLGIAQQNSHGGTTQQPQPTQPPAPADPSASPKKPPTAVTPGAFPEDDEDDWIAPPTTVSKPPIAADVRPPMAKSYSADVMEEVIGKDTISGADFVLPKQRQQGSRPQSPQRPPAVPERTTSVPKHGKSASVPSFSHFEPEMGGHENASPLKGISVSNPALASVPENERPGTPGSPKSPSRSMRESPLKHVKNKLSSILKSSKGLLASSAALSAEGKSSLLSPSKLHLHAGLSTESLDQGSRYAEPLYPDLTQHATATHPVAENPSPARPRRTRASAEREKREQKQKDKEAKEAQRLAEQMDKLEKAREKEREKARVFSKEQEKIAAMEKQLAAQREQEKPLPAPPKETPKPTRTSPRKAKAQAEGEGRAVAAAPESQPVDHDIEMADAPTSMPPPSAPRSAAGPAGSKGREVRRPIKPVREPASKAKQLPTVIRVNTSSQQPQFHPSNSVLAATLHDTLGGPQHQLKSKASQQSLHAKPSLQSLKSSVSSSGRPKALELAAKRKEQEERDAQRRRDAKAEMERKRAAIQEEERRQEQQRRLEAEKQREKEREQAVLQAEAKKNAQRQAAIEKAKQTRAPPPAVRQQPNGPPEYNTAQEKGPSAPYSRNDQGPPRPPSRMNSALPRPQEEPGRPVNAVLSNAAKSTSKRPLQQDGNEEGSSRPAVARSGPSYQKEVKRMRMTDELDQDMGEAETQPSQSNIKGPPVRPSGGFKKDMPTKSLFAGGYTNATQGATRDLFKATVTSQHNTQVKVAHPLDMAQVSKAAIPFAPNPNAAGPSSHKTPARPAGMAGAKSAAKSAARSSPRFANGDAIELPEIQTDDEDDDDDNRHMAAAAWADSPDLRRALSRQETMDPQQIFGPPAPLNMEEVFSKSKDRWHKFRARTSSANWSGADRLTEEDIRKDLAAREKMRREGGWSYELSKEMI</sequence>
<evidence type="ECO:0000256" key="3">
    <source>
        <dbReference type="ARBA" id="ARBA00010042"/>
    </source>
</evidence>
<feature type="compositionally biased region" description="Low complexity" evidence="8">
    <location>
        <begin position="524"/>
        <end position="535"/>
    </location>
</feature>
<feature type="compositionally biased region" description="Low complexity" evidence="8">
    <location>
        <begin position="1194"/>
        <end position="1203"/>
    </location>
</feature>
<proteinExistence type="inferred from homology"/>
<keyword evidence="7" id="KW-0539">Nucleus</keyword>
<feature type="domain" description="Inner centromere protein ARK-binding" evidence="9">
    <location>
        <begin position="1242"/>
        <end position="1296"/>
    </location>
</feature>
<evidence type="ECO:0000256" key="6">
    <source>
        <dbReference type="ARBA" id="ARBA00023212"/>
    </source>
</evidence>
<feature type="compositionally biased region" description="Low complexity" evidence="8">
    <location>
        <begin position="825"/>
        <end position="834"/>
    </location>
</feature>
<comment type="similarity">
    <text evidence="3">Belongs to the INCENP family.</text>
</comment>
<keyword evidence="6" id="KW-0206">Cytoskeleton</keyword>
<organism evidence="10 11">
    <name type="scientific">Pleurostoma richardsiae</name>
    <dbReference type="NCBI Taxonomy" id="41990"/>
    <lineage>
        <taxon>Eukaryota</taxon>
        <taxon>Fungi</taxon>
        <taxon>Dikarya</taxon>
        <taxon>Ascomycota</taxon>
        <taxon>Pezizomycotina</taxon>
        <taxon>Sordariomycetes</taxon>
        <taxon>Sordariomycetidae</taxon>
        <taxon>Calosphaeriales</taxon>
        <taxon>Pleurostomataceae</taxon>
        <taxon>Pleurostoma</taxon>
    </lineage>
</organism>
<feature type="region of interest" description="Disordered" evidence="8">
    <location>
        <begin position="517"/>
        <end position="621"/>
    </location>
</feature>
<gene>
    <name evidence="10" type="ORF">NKR23_g2492</name>
</gene>
<reference evidence="10" key="1">
    <citation type="submission" date="2022-07" db="EMBL/GenBank/DDBJ databases">
        <title>Fungi with potential for degradation of polypropylene.</title>
        <authorList>
            <person name="Gostincar C."/>
        </authorList>
    </citation>
    <scope>NUCLEOTIDE SEQUENCE</scope>
    <source>
        <strain evidence="10">EXF-13308</strain>
    </source>
</reference>
<feature type="compositionally biased region" description="Acidic residues" evidence="8">
    <location>
        <begin position="368"/>
        <end position="381"/>
    </location>
</feature>
<dbReference type="PANTHER" id="PTHR13142:SF1">
    <property type="entry name" value="INNER CENTROMERE PROTEIN"/>
    <property type="match status" value="1"/>
</dbReference>
<keyword evidence="4" id="KW-0963">Cytoplasm</keyword>
<feature type="compositionally biased region" description="Low complexity" evidence="8">
    <location>
        <begin position="907"/>
        <end position="918"/>
    </location>
</feature>
<feature type="region of interest" description="Disordered" evidence="8">
    <location>
        <begin position="658"/>
        <end position="1153"/>
    </location>
</feature>
<dbReference type="Pfam" id="PF03941">
    <property type="entry name" value="INCENP_ARK-bind"/>
    <property type="match status" value="1"/>
</dbReference>
<feature type="compositionally biased region" description="Polar residues" evidence="8">
    <location>
        <begin position="197"/>
        <end position="210"/>
    </location>
</feature>
<dbReference type="Proteomes" id="UP001174694">
    <property type="component" value="Unassembled WGS sequence"/>
</dbReference>
<evidence type="ECO:0000256" key="2">
    <source>
        <dbReference type="ARBA" id="ARBA00004186"/>
    </source>
</evidence>
<feature type="compositionally biased region" description="Basic and acidic residues" evidence="8">
    <location>
        <begin position="1100"/>
        <end position="1109"/>
    </location>
</feature>
<keyword evidence="5" id="KW-0159">Chromosome partition</keyword>
<evidence type="ECO:0000256" key="8">
    <source>
        <dbReference type="SAM" id="MobiDB-lite"/>
    </source>
</evidence>
<evidence type="ECO:0000256" key="5">
    <source>
        <dbReference type="ARBA" id="ARBA00022829"/>
    </source>
</evidence>
<dbReference type="GO" id="GO:0005634">
    <property type="term" value="C:nucleus"/>
    <property type="evidence" value="ECO:0007669"/>
    <property type="project" value="UniProtKB-SubCell"/>
</dbReference>
<dbReference type="PANTHER" id="PTHR13142">
    <property type="entry name" value="INNER CENTROMERE PROTEIN"/>
    <property type="match status" value="1"/>
</dbReference>
<feature type="compositionally biased region" description="Polar residues" evidence="8">
    <location>
        <begin position="861"/>
        <end position="878"/>
    </location>
</feature>
<evidence type="ECO:0000259" key="9">
    <source>
        <dbReference type="Pfam" id="PF03941"/>
    </source>
</evidence>
<evidence type="ECO:0000256" key="1">
    <source>
        <dbReference type="ARBA" id="ARBA00004123"/>
    </source>
</evidence>
<evidence type="ECO:0000256" key="4">
    <source>
        <dbReference type="ARBA" id="ARBA00022490"/>
    </source>
</evidence>
<comment type="subcellular location">
    <subcellularLocation>
        <location evidence="2">Cytoplasm</location>
        <location evidence="2">Cytoskeleton</location>
        <location evidence="2">Spindle</location>
    </subcellularLocation>
    <subcellularLocation>
        <location evidence="1">Nucleus</location>
    </subcellularLocation>
</comment>
<accession>A0AA38VNH5</accession>
<feature type="region of interest" description="Disordered" evidence="8">
    <location>
        <begin position="1194"/>
        <end position="1262"/>
    </location>
</feature>
<feature type="compositionally biased region" description="Low complexity" evidence="8">
    <location>
        <begin position="1210"/>
        <end position="1230"/>
    </location>
</feature>
<evidence type="ECO:0000313" key="11">
    <source>
        <dbReference type="Proteomes" id="UP001174694"/>
    </source>
</evidence>
<dbReference type="InterPro" id="IPR005635">
    <property type="entry name" value="Inner_centromere_prot_ARK-bd"/>
</dbReference>
<feature type="region of interest" description="Disordered" evidence="8">
    <location>
        <begin position="94"/>
        <end position="496"/>
    </location>
</feature>
<name>A0AA38VNH5_9PEZI</name>
<evidence type="ECO:0000256" key="7">
    <source>
        <dbReference type="ARBA" id="ARBA00023242"/>
    </source>
</evidence>
<feature type="compositionally biased region" description="Basic and acidic residues" evidence="8">
    <location>
        <begin position="927"/>
        <end position="980"/>
    </location>
</feature>
<dbReference type="EMBL" id="JANBVO010000004">
    <property type="protein sequence ID" value="KAJ9155031.1"/>
    <property type="molecule type" value="Genomic_DNA"/>
</dbReference>
<feature type="compositionally biased region" description="Basic and acidic residues" evidence="8">
    <location>
        <begin position="701"/>
        <end position="753"/>
    </location>
</feature>